<organism evidence="3 4">
    <name type="scientific">Clostridium cavendishii DSM 21758</name>
    <dbReference type="NCBI Taxonomy" id="1121302"/>
    <lineage>
        <taxon>Bacteria</taxon>
        <taxon>Bacillati</taxon>
        <taxon>Bacillota</taxon>
        <taxon>Clostridia</taxon>
        <taxon>Eubacteriales</taxon>
        <taxon>Clostridiaceae</taxon>
        <taxon>Clostridium</taxon>
    </lineage>
</organism>
<name>A0A1M6I2U2_9CLOT</name>
<dbReference type="InterPro" id="IPR036366">
    <property type="entry name" value="PGBDSf"/>
</dbReference>
<reference evidence="3 4" key="1">
    <citation type="submission" date="2016-11" db="EMBL/GenBank/DDBJ databases">
        <authorList>
            <person name="Jaros S."/>
            <person name="Januszkiewicz K."/>
            <person name="Wedrychowicz H."/>
        </authorList>
    </citation>
    <scope>NUCLEOTIDE SEQUENCE [LARGE SCALE GENOMIC DNA]</scope>
    <source>
        <strain evidence="3 4">DSM 21758</strain>
    </source>
</reference>
<evidence type="ECO:0000259" key="2">
    <source>
        <dbReference type="Pfam" id="PF01471"/>
    </source>
</evidence>
<evidence type="ECO:0000256" key="1">
    <source>
        <dbReference type="SAM" id="SignalP"/>
    </source>
</evidence>
<protein>
    <submittedName>
        <fullName evidence="3">Putative peptidoglycan binding domain-containing protein</fullName>
    </submittedName>
</protein>
<evidence type="ECO:0000313" key="4">
    <source>
        <dbReference type="Proteomes" id="UP000184310"/>
    </source>
</evidence>
<keyword evidence="4" id="KW-1185">Reference proteome</keyword>
<evidence type="ECO:0000313" key="3">
    <source>
        <dbReference type="EMBL" id="SHJ28594.1"/>
    </source>
</evidence>
<gene>
    <name evidence="3" type="ORF">SAMN02745163_01669</name>
</gene>
<feature type="chain" id="PRO_5038706884" evidence="1">
    <location>
        <begin position="27"/>
        <end position="123"/>
    </location>
</feature>
<sequence length="123" mass="13344">MLKNLRRKLVAGGVVCTMALGMGVIAPPTTVKACDYSTPAIGSYPGYIMSVQNGGYDSNVQKIQHFLNGLASSSGDYAYYVGSEDGYFGIKTQNAVEHFQQRHSLSSDGRVGPNTWSAMQYHR</sequence>
<proteinExistence type="predicted"/>
<dbReference type="EMBL" id="FQZB01000007">
    <property type="protein sequence ID" value="SHJ28594.1"/>
    <property type="molecule type" value="Genomic_DNA"/>
</dbReference>
<accession>A0A1M6I2U2</accession>
<feature type="signal peptide" evidence="1">
    <location>
        <begin position="1"/>
        <end position="26"/>
    </location>
</feature>
<dbReference type="RefSeq" id="WP_084108519.1">
    <property type="nucleotide sequence ID" value="NZ_FQZB01000007.1"/>
</dbReference>
<keyword evidence="1" id="KW-0732">Signal</keyword>
<dbReference type="STRING" id="1121302.SAMN02745163_01669"/>
<dbReference type="Proteomes" id="UP000184310">
    <property type="component" value="Unassembled WGS sequence"/>
</dbReference>
<dbReference type="OrthoDB" id="308800at2"/>
<dbReference type="InterPro" id="IPR002477">
    <property type="entry name" value="Peptidoglycan-bd-like"/>
</dbReference>
<dbReference type="Pfam" id="PF01471">
    <property type="entry name" value="PG_binding_1"/>
    <property type="match status" value="1"/>
</dbReference>
<dbReference type="Gene3D" id="1.10.101.10">
    <property type="entry name" value="PGBD-like superfamily/PGBD"/>
    <property type="match status" value="1"/>
</dbReference>
<feature type="domain" description="Peptidoglycan binding-like" evidence="2">
    <location>
        <begin position="58"/>
        <end position="119"/>
    </location>
</feature>
<dbReference type="InterPro" id="IPR036365">
    <property type="entry name" value="PGBD-like_sf"/>
</dbReference>
<dbReference type="SUPFAM" id="SSF47090">
    <property type="entry name" value="PGBD-like"/>
    <property type="match status" value="1"/>
</dbReference>
<dbReference type="AlphaFoldDB" id="A0A1M6I2U2"/>